<dbReference type="PANTHER" id="PTHR10742:SF410">
    <property type="entry name" value="LYSINE-SPECIFIC HISTONE DEMETHYLASE 2"/>
    <property type="match status" value="1"/>
</dbReference>
<dbReference type="InterPro" id="IPR036188">
    <property type="entry name" value="FAD/NAD-bd_sf"/>
</dbReference>
<dbReference type="RefSeq" id="WP_136911110.1">
    <property type="nucleotide sequence ID" value="NZ_SUMD01000009.1"/>
</dbReference>
<dbReference type="PROSITE" id="PS51318">
    <property type="entry name" value="TAT"/>
    <property type="match status" value="1"/>
</dbReference>
<protein>
    <submittedName>
        <fullName evidence="2">FAD-dependent oxidoreductase</fullName>
    </submittedName>
</protein>
<accession>A0ABY2RG98</accession>
<feature type="domain" description="Amine oxidase" evidence="1">
    <location>
        <begin position="45"/>
        <end position="454"/>
    </location>
</feature>
<proteinExistence type="predicted"/>
<dbReference type="Gene3D" id="3.90.660.10">
    <property type="match status" value="1"/>
</dbReference>
<evidence type="ECO:0000313" key="2">
    <source>
        <dbReference type="EMBL" id="TJZ75960.1"/>
    </source>
</evidence>
<name>A0ABY2RG98_9NOCA</name>
<dbReference type="Proteomes" id="UP000305109">
    <property type="component" value="Unassembled WGS sequence"/>
</dbReference>
<dbReference type="InterPro" id="IPR006311">
    <property type="entry name" value="TAT_signal"/>
</dbReference>
<dbReference type="Pfam" id="PF01593">
    <property type="entry name" value="Amino_oxidase"/>
    <property type="match status" value="1"/>
</dbReference>
<dbReference type="PANTHER" id="PTHR10742">
    <property type="entry name" value="FLAVIN MONOAMINE OXIDASE"/>
    <property type="match status" value="1"/>
</dbReference>
<gene>
    <name evidence="2" type="ORF">FCG67_18210</name>
</gene>
<dbReference type="SUPFAM" id="SSF51905">
    <property type="entry name" value="FAD/NAD(P)-binding domain"/>
    <property type="match status" value="1"/>
</dbReference>
<comment type="caution">
    <text evidence="2">The sequence shown here is derived from an EMBL/GenBank/DDBJ whole genome shotgun (WGS) entry which is preliminary data.</text>
</comment>
<dbReference type="EMBL" id="SUMD01000009">
    <property type="protein sequence ID" value="TJZ75960.1"/>
    <property type="molecule type" value="Genomic_DNA"/>
</dbReference>
<evidence type="ECO:0000259" key="1">
    <source>
        <dbReference type="Pfam" id="PF01593"/>
    </source>
</evidence>
<keyword evidence="3" id="KW-1185">Reference proteome</keyword>
<dbReference type="Gene3D" id="3.50.50.60">
    <property type="entry name" value="FAD/NAD(P)-binding domain"/>
    <property type="match status" value="1"/>
</dbReference>
<dbReference type="InterPro" id="IPR002937">
    <property type="entry name" value="Amino_oxidase"/>
</dbReference>
<reference evidence="2 3" key="1">
    <citation type="submission" date="2019-04" db="EMBL/GenBank/DDBJ databases">
        <title>Rhodococcus oryzae sp. nov., a novel actinomycete isolated from rhizosphere soil of rice (Oryza sativa L.).</title>
        <authorList>
            <person name="Li C."/>
        </authorList>
    </citation>
    <scope>NUCLEOTIDE SEQUENCE [LARGE SCALE GENOMIC DNA]</scope>
    <source>
        <strain evidence="2 3">NEAU-CX67</strain>
    </source>
</reference>
<evidence type="ECO:0000313" key="3">
    <source>
        <dbReference type="Proteomes" id="UP000305109"/>
    </source>
</evidence>
<organism evidence="2 3">
    <name type="scientific">Rhodococcus oryzae</name>
    <dbReference type="NCBI Taxonomy" id="2571143"/>
    <lineage>
        <taxon>Bacteria</taxon>
        <taxon>Bacillati</taxon>
        <taxon>Actinomycetota</taxon>
        <taxon>Actinomycetes</taxon>
        <taxon>Mycobacteriales</taxon>
        <taxon>Nocardiaceae</taxon>
        <taxon>Rhodococcus</taxon>
    </lineage>
</organism>
<dbReference type="InterPro" id="IPR050281">
    <property type="entry name" value="Flavin_monoamine_oxidase"/>
</dbReference>
<dbReference type="PRINTS" id="PR00420">
    <property type="entry name" value="RNGMNOXGNASE"/>
</dbReference>
<sequence>MSPNRRSVLIGAAILATTSAAGFGRRSANASTPGTGSVLVIGAGIAGLTAARDLARDGRRVTVLEARDRMGGRLWTDRNWQDMPLDLGASWIHGIDGNPVTELRDEFKLPTVVLNQNVITTYSGGDHLTAAEMAEHEADAAAALAAIQVLSALPRFSNTSFAAAIDLVLTQLRLTGIRADRVRNTVHHFIQDSFGADPEQVPLWVGQHHVSHGGDQVVFPRGYDEIPTRLAEGLDVRLGHVVDRIAHDTTGVRVHTDHGVFHADHVVVTLPLGVLKTDAVTFDPPLPAKKQEAIGRLGMGVYNKLYLRFDTQFWDDAELIAQFGVPNDPMAAWFPLQSVTGVPVIAALRGGSVARRIETLDDTATVAEGMLALRAMYGESAPEPRDYRITRWSSDPYARGSYSYPGIDSTPDDRGIVAEPIGNRVFFAGEATHATESSTVHGALLSGRREADLIRRIG</sequence>
<dbReference type="SUPFAM" id="SSF54373">
    <property type="entry name" value="FAD-linked reductases, C-terminal domain"/>
    <property type="match status" value="1"/>
</dbReference>